<dbReference type="Gramene" id="mRNA:HanXRQr2_Chr04g0188461">
    <property type="protein sequence ID" value="mRNA:HanXRQr2_Chr04g0188461"/>
    <property type="gene ID" value="HanXRQr2_Chr04g0188461"/>
</dbReference>
<dbReference type="Proteomes" id="UP000215914">
    <property type="component" value="Unassembled WGS sequence"/>
</dbReference>
<evidence type="ECO:0000313" key="3">
    <source>
        <dbReference type="Proteomes" id="UP000215914"/>
    </source>
</evidence>
<accession>A0A9K3JBZ4</accession>
<keyword evidence="1" id="KW-0812">Transmembrane</keyword>
<dbReference type="EMBL" id="MNCJ02000319">
    <property type="protein sequence ID" value="KAF5812064.1"/>
    <property type="molecule type" value="Genomic_DNA"/>
</dbReference>
<name>A0A9K3JBZ4_HELAN</name>
<gene>
    <name evidence="2" type="ORF">HanXRQr2_Chr04g0188461</name>
</gene>
<keyword evidence="1" id="KW-1133">Transmembrane helix</keyword>
<comment type="caution">
    <text evidence="2">The sequence shown here is derived from an EMBL/GenBank/DDBJ whole genome shotgun (WGS) entry which is preliminary data.</text>
</comment>
<dbReference type="AlphaFoldDB" id="A0A9K3JBZ4"/>
<keyword evidence="3" id="KW-1185">Reference proteome</keyword>
<feature type="transmembrane region" description="Helical" evidence="1">
    <location>
        <begin position="6"/>
        <end position="23"/>
    </location>
</feature>
<reference evidence="2" key="2">
    <citation type="submission" date="2020-06" db="EMBL/GenBank/DDBJ databases">
        <title>Helianthus annuus Genome sequencing and assembly Release 2.</title>
        <authorList>
            <person name="Gouzy J."/>
            <person name="Langlade N."/>
            <person name="Munos S."/>
        </authorList>
    </citation>
    <scope>NUCLEOTIDE SEQUENCE</scope>
    <source>
        <tissue evidence="2">Leaves</tissue>
    </source>
</reference>
<reference evidence="2" key="1">
    <citation type="journal article" date="2017" name="Nature">
        <title>The sunflower genome provides insights into oil metabolism, flowering and Asterid evolution.</title>
        <authorList>
            <person name="Badouin H."/>
            <person name="Gouzy J."/>
            <person name="Grassa C.J."/>
            <person name="Murat F."/>
            <person name="Staton S.E."/>
            <person name="Cottret L."/>
            <person name="Lelandais-Briere C."/>
            <person name="Owens G.L."/>
            <person name="Carrere S."/>
            <person name="Mayjonade B."/>
            <person name="Legrand L."/>
            <person name="Gill N."/>
            <person name="Kane N.C."/>
            <person name="Bowers J.E."/>
            <person name="Hubner S."/>
            <person name="Bellec A."/>
            <person name="Berard A."/>
            <person name="Berges H."/>
            <person name="Blanchet N."/>
            <person name="Boniface M.C."/>
            <person name="Brunel D."/>
            <person name="Catrice O."/>
            <person name="Chaidir N."/>
            <person name="Claudel C."/>
            <person name="Donnadieu C."/>
            <person name="Faraut T."/>
            <person name="Fievet G."/>
            <person name="Helmstetter N."/>
            <person name="King M."/>
            <person name="Knapp S.J."/>
            <person name="Lai Z."/>
            <person name="Le Paslier M.C."/>
            <person name="Lippi Y."/>
            <person name="Lorenzon L."/>
            <person name="Mandel J.R."/>
            <person name="Marage G."/>
            <person name="Marchand G."/>
            <person name="Marquand E."/>
            <person name="Bret-Mestries E."/>
            <person name="Morien E."/>
            <person name="Nambeesan S."/>
            <person name="Nguyen T."/>
            <person name="Pegot-Espagnet P."/>
            <person name="Pouilly N."/>
            <person name="Raftis F."/>
            <person name="Sallet E."/>
            <person name="Schiex T."/>
            <person name="Thomas J."/>
            <person name="Vandecasteele C."/>
            <person name="Vares D."/>
            <person name="Vear F."/>
            <person name="Vautrin S."/>
            <person name="Crespi M."/>
            <person name="Mangin B."/>
            <person name="Burke J.M."/>
            <person name="Salse J."/>
            <person name="Munos S."/>
            <person name="Vincourt P."/>
            <person name="Rieseberg L.H."/>
            <person name="Langlade N.B."/>
        </authorList>
    </citation>
    <scope>NUCLEOTIDE SEQUENCE</scope>
    <source>
        <tissue evidence="2">Leaves</tissue>
    </source>
</reference>
<organism evidence="2 3">
    <name type="scientific">Helianthus annuus</name>
    <name type="common">Common sunflower</name>
    <dbReference type="NCBI Taxonomy" id="4232"/>
    <lineage>
        <taxon>Eukaryota</taxon>
        <taxon>Viridiplantae</taxon>
        <taxon>Streptophyta</taxon>
        <taxon>Embryophyta</taxon>
        <taxon>Tracheophyta</taxon>
        <taxon>Spermatophyta</taxon>
        <taxon>Magnoliopsida</taxon>
        <taxon>eudicotyledons</taxon>
        <taxon>Gunneridae</taxon>
        <taxon>Pentapetalae</taxon>
        <taxon>asterids</taxon>
        <taxon>campanulids</taxon>
        <taxon>Asterales</taxon>
        <taxon>Asteraceae</taxon>
        <taxon>Asteroideae</taxon>
        <taxon>Heliantheae alliance</taxon>
        <taxon>Heliantheae</taxon>
        <taxon>Helianthus</taxon>
    </lineage>
</organism>
<sequence>MAYNHSFLICCTFVYLIFFLKLLRNAECVLLHKFEVWFIILIADRFT</sequence>
<evidence type="ECO:0000313" key="2">
    <source>
        <dbReference type="EMBL" id="KAF5812064.1"/>
    </source>
</evidence>
<proteinExistence type="predicted"/>
<keyword evidence="1" id="KW-0472">Membrane</keyword>
<evidence type="ECO:0000256" key="1">
    <source>
        <dbReference type="SAM" id="Phobius"/>
    </source>
</evidence>
<protein>
    <submittedName>
        <fullName evidence="2">Uncharacterized protein</fullName>
    </submittedName>
</protein>